<dbReference type="Proteomes" id="UP001301769">
    <property type="component" value="Unassembled WGS sequence"/>
</dbReference>
<keyword evidence="5" id="KW-0472">Membrane</keyword>
<evidence type="ECO:0000256" key="7">
    <source>
        <dbReference type="SAM" id="MobiDB-lite"/>
    </source>
</evidence>
<feature type="compositionally biased region" description="Low complexity" evidence="7">
    <location>
        <begin position="18"/>
        <end position="111"/>
    </location>
</feature>
<evidence type="ECO:0000256" key="1">
    <source>
        <dbReference type="ARBA" id="ARBA00004167"/>
    </source>
</evidence>
<dbReference type="InterPro" id="IPR051836">
    <property type="entry name" value="Kremen_rcpt"/>
</dbReference>
<gene>
    <name evidence="9" type="ORF">QBC37DRAFT_313623</name>
</gene>
<dbReference type="EMBL" id="MU858088">
    <property type="protein sequence ID" value="KAK4214780.1"/>
    <property type="molecule type" value="Genomic_DNA"/>
</dbReference>
<feature type="region of interest" description="Disordered" evidence="7">
    <location>
        <begin position="1"/>
        <end position="121"/>
    </location>
</feature>
<keyword evidence="2" id="KW-0812">Transmembrane</keyword>
<dbReference type="PROSITE" id="PS51212">
    <property type="entry name" value="WSC"/>
    <property type="match status" value="2"/>
</dbReference>
<keyword evidence="10" id="KW-1185">Reference proteome</keyword>
<comment type="subcellular location">
    <subcellularLocation>
        <location evidence="1">Membrane</location>
        <topology evidence="1">Single-pass membrane protein</topology>
    </subcellularLocation>
</comment>
<dbReference type="InterPro" id="IPR002889">
    <property type="entry name" value="WSC_carb-bd"/>
</dbReference>
<dbReference type="SMART" id="SM00321">
    <property type="entry name" value="WSC"/>
    <property type="match status" value="2"/>
</dbReference>
<dbReference type="PANTHER" id="PTHR24269">
    <property type="entry name" value="KREMEN PROTEIN"/>
    <property type="match status" value="1"/>
</dbReference>
<evidence type="ECO:0000256" key="3">
    <source>
        <dbReference type="ARBA" id="ARBA00022729"/>
    </source>
</evidence>
<evidence type="ECO:0000313" key="10">
    <source>
        <dbReference type="Proteomes" id="UP001301769"/>
    </source>
</evidence>
<keyword evidence="4" id="KW-1133">Transmembrane helix</keyword>
<organism evidence="9 10">
    <name type="scientific">Rhypophila decipiens</name>
    <dbReference type="NCBI Taxonomy" id="261697"/>
    <lineage>
        <taxon>Eukaryota</taxon>
        <taxon>Fungi</taxon>
        <taxon>Dikarya</taxon>
        <taxon>Ascomycota</taxon>
        <taxon>Pezizomycotina</taxon>
        <taxon>Sordariomycetes</taxon>
        <taxon>Sordariomycetidae</taxon>
        <taxon>Sordariales</taxon>
        <taxon>Naviculisporaceae</taxon>
        <taxon>Rhypophila</taxon>
    </lineage>
</organism>
<proteinExistence type="predicted"/>
<comment type="caution">
    <text evidence="9">The sequence shown here is derived from an EMBL/GenBank/DDBJ whole genome shotgun (WGS) entry which is preliminary data.</text>
</comment>
<dbReference type="AlphaFoldDB" id="A0AAN7BBD6"/>
<feature type="domain" description="WSC" evidence="8">
    <location>
        <begin position="125"/>
        <end position="217"/>
    </location>
</feature>
<protein>
    <submittedName>
        <fullName evidence="9">WSC domain-containing protein</fullName>
    </submittedName>
</protein>
<sequence>MKPVACRVANPNTSCAPSSTSTTSTSSSTTSTTSTTTTSTSSSSTTVSSTSSTTSSSSTSTTATSSTTSSSTSTTVSSTSSTSSSSSASSTSSTLVTSTLSSSTATTSTSSEQPTTTPAYPPVQGYNWVDCYQEPTSGQRLLRGAQLATDDMTLEKCATFCASWPYFGTEYGRECFCGLALTDGGAPAPLSECNFPCSGNAAQVCGAGSRMNLYNHPAKTPSNPEEINGGSSKRIGCVTEAQGGRTLGSAATASDAMTLEICDNFCAGYPLWGVEYGRECYCGNELRQGAEVVAKEDCDMLCAGNGLQLCGAGNRVMVYARQAPPPQPT</sequence>
<evidence type="ECO:0000256" key="5">
    <source>
        <dbReference type="ARBA" id="ARBA00023136"/>
    </source>
</evidence>
<evidence type="ECO:0000256" key="6">
    <source>
        <dbReference type="ARBA" id="ARBA00023180"/>
    </source>
</evidence>
<evidence type="ECO:0000259" key="8">
    <source>
        <dbReference type="PROSITE" id="PS51212"/>
    </source>
</evidence>
<evidence type="ECO:0000313" key="9">
    <source>
        <dbReference type="EMBL" id="KAK4214780.1"/>
    </source>
</evidence>
<reference evidence="9" key="1">
    <citation type="journal article" date="2023" name="Mol. Phylogenet. Evol.">
        <title>Genome-scale phylogeny and comparative genomics of the fungal order Sordariales.</title>
        <authorList>
            <person name="Hensen N."/>
            <person name="Bonometti L."/>
            <person name="Westerberg I."/>
            <person name="Brannstrom I.O."/>
            <person name="Guillou S."/>
            <person name="Cros-Aarteil S."/>
            <person name="Calhoun S."/>
            <person name="Haridas S."/>
            <person name="Kuo A."/>
            <person name="Mondo S."/>
            <person name="Pangilinan J."/>
            <person name="Riley R."/>
            <person name="LaButti K."/>
            <person name="Andreopoulos B."/>
            <person name="Lipzen A."/>
            <person name="Chen C."/>
            <person name="Yan M."/>
            <person name="Daum C."/>
            <person name="Ng V."/>
            <person name="Clum A."/>
            <person name="Steindorff A."/>
            <person name="Ohm R.A."/>
            <person name="Martin F."/>
            <person name="Silar P."/>
            <person name="Natvig D.O."/>
            <person name="Lalanne C."/>
            <person name="Gautier V."/>
            <person name="Ament-Velasquez S.L."/>
            <person name="Kruys A."/>
            <person name="Hutchinson M.I."/>
            <person name="Powell A.J."/>
            <person name="Barry K."/>
            <person name="Miller A.N."/>
            <person name="Grigoriev I.V."/>
            <person name="Debuchy R."/>
            <person name="Gladieux P."/>
            <person name="Hiltunen Thoren M."/>
            <person name="Johannesson H."/>
        </authorList>
    </citation>
    <scope>NUCLEOTIDE SEQUENCE</scope>
    <source>
        <strain evidence="9">PSN293</strain>
    </source>
</reference>
<keyword evidence="6" id="KW-0325">Glycoprotein</keyword>
<name>A0AAN7BBD6_9PEZI</name>
<evidence type="ECO:0000256" key="4">
    <source>
        <dbReference type="ARBA" id="ARBA00022989"/>
    </source>
</evidence>
<keyword evidence="3" id="KW-0732">Signal</keyword>
<dbReference type="GO" id="GO:0005886">
    <property type="term" value="C:plasma membrane"/>
    <property type="evidence" value="ECO:0007669"/>
    <property type="project" value="TreeGrafter"/>
</dbReference>
<dbReference type="PANTHER" id="PTHR24269:SF16">
    <property type="entry name" value="PROTEIN SLG1"/>
    <property type="match status" value="1"/>
</dbReference>
<accession>A0AAN7BBD6</accession>
<feature type="domain" description="WSC" evidence="8">
    <location>
        <begin position="231"/>
        <end position="322"/>
    </location>
</feature>
<dbReference type="Pfam" id="PF01822">
    <property type="entry name" value="WSC"/>
    <property type="match status" value="2"/>
</dbReference>
<reference evidence="9" key="2">
    <citation type="submission" date="2023-05" db="EMBL/GenBank/DDBJ databases">
        <authorList>
            <consortium name="Lawrence Berkeley National Laboratory"/>
            <person name="Steindorff A."/>
            <person name="Hensen N."/>
            <person name="Bonometti L."/>
            <person name="Westerberg I."/>
            <person name="Brannstrom I.O."/>
            <person name="Guillou S."/>
            <person name="Cros-Aarteil S."/>
            <person name="Calhoun S."/>
            <person name="Haridas S."/>
            <person name="Kuo A."/>
            <person name="Mondo S."/>
            <person name="Pangilinan J."/>
            <person name="Riley R."/>
            <person name="Labutti K."/>
            <person name="Andreopoulos B."/>
            <person name="Lipzen A."/>
            <person name="Chen C."/>
            <person name="Yanf M."/>
            <person name="Daum C."/>
            <person name="Ng V."/>
            <person name="Clum A."/>
            <person name="Ohm R."/>
            <person name="Martin F."/>
            <person name="Silar P."/>
            <person name="Natvig D."/>
            <person name="Lalanne C."/>
            <person name="Gautier V."/>
            <person name="Ament-Velasquez S.L."/>
            <person name="Kruys A."/>
            <person name="Hutchinson M.I."/>
            <person name="Powell A.J."/>
            <person name="Barry K."/>
            <person name="Miller A.N."/>
            <person name="Grigoriev I.V."/>
            <person name="Debuchy R."/>
            <person name="Gladieux P."/>
            <person name="Thoren M.H."/>
            <person name="Johannesson H."/>
        </authorList>
    </citation>
    <scope>NUCLEOTIDE SEQUENCE</scope>
    <source>
        <strain evidence="9">PSN293</strain>
    </source>
</reference>
<evidence type="ECO:0000256" key="2">
    <source>
        <dbReference type="ARBA" id="ARBA00022692"/>
    </source>
</evidence>